<accession>A0A3L7K917</accession>
<dbReference type="EMBL" id="RCVZ01000002">
    <property type="protein sequence ID" value="RLQ97142.1"/>
    <property type="molecule type" value="Genomic_DNA"/>
</dbReference>
<proteinExistence type="predicted"/>
<protein>
    <submittedName>
        <fullName evidence="1">Acylneuraminate cytidylyltransferase family protein</fullName>
    </submittedName>
</protein>
<keyword evidence="2" id="KW-1185">Reference proteome</keyword>
<dbReference type="Proteomes" id="UP000276770">
    <property type="component" value="Unassembled WGS sequence"/>
</dbReference>
<dbReference type="InterPro" id="IPR029044">
    <property type="entry name" value="Nucleotide-diphossugar_trans"/>
</dbReference>
<keyword evidence="1" id="KW-0548">Nucleotidyltransferase</keyword>
<dbReference type="Gene3D" id="3.90.550.10">
    <property type="entry name" value="Spore Coat Polysaccharide Biosynthesis Protein SpsA, Chain A"/>
    <property type="match status" value="1"/>
</dbReference>
<dbReference type="PANTHER" id="PTHR21485">
    <property type="entry name" value="HAD SUPERFAMILY MEMBERS CMAS AND KDSC"/>
    <property type="match status" value="1"/>
</dbReference>
<dbReference type="InterPro" id="IPR003329">
    <property type="entry name" value="Cytidylyl_trans"/>
</dbReference>
<dbReference type="OrthoDB" id="9805604at2"/>
<evidence type="ECO:0000313" key="2">
    <source>
        <dbReference type="Proteomes" id="UP000276770"/>
    </source>
</evidence>
<dbReference type="CDD" id="cd02513">
    <property type="entry name" value="CMP-NeuAc_Synthase"/>
    <property type="match status" value="1"/>
</dbReference>
<dbReference type="RefSeq" id="WP_121679092.1">
    <property type="nucleotide sequence ID" value="NZ_RCVZ01000002.1"/>
</dbReference>
<evidence type="ECO:0000313" key="1">
    <source>
        <dbReference type="EMBL" id="RLQ97142.1"/>
    </source>
</evidence>
<dbReference type="AlphaFoldDB" id="A0A3L7K917"/>
<dbReference type="SUPFAM" id="SSF53448">
    <property type="entry name" value="Nucleotide-diphospho-sugar transferases"/>
    <property type="match status" value="1"/>
</dbReference>
<dbReference type="GO" id="GO:0008781">
    <property type="term" value="F:N-acylneuraminate cytidylyltransferase activity"/>
    <property type="evidence" value="ECO:0007669"/>
    <property type="project" value="TreeGrafter"/>
</dbReference>
<dbReference type="InterPro" id="IPR050793">
    <property type="entry name" value="CMP-NeuNAc_synthase"/>
</dbReference>
<keyword evidence="1" id="KW-0808">Transferase</keyword>
<name>A0A3L7K917_9BACI</name>
<organism evidence="1 2">
    <name type="scientific">Falsibacillus albus</name>
    <dbReference type="NCBI Taxonomy" id="2478915"/>
    <lineage>
        <taxon>Bacteria</taxon>
        <taxon>Bacillati</taxon>
        <taxon>Bacillota</taxon>
        <taxon>Bacilli</taxon>
        <taxon>Bacillales</taxon>
        <taxon>Bacillaceae</taxon>
        <taxon>Falsibacillus</taxon>
    </lineage>
</organism>
<comment type="caution">
    <text evidence="1">The sequence shown here is derived from an EMBL/GenBank/DDBJ whole genome shotgun (WGS) entry which is preliminary data.</text>
</comment>
<dbReference type="PANTHER" id="PTHR21485:SF6">
    <property type="entry name" value="N-ACYLNEURAMINATE CYTIDYLYLTRANSFERASE-RELATED"/>
    <property type="match status" value="1"/>
</dbReference>
<gene>
    <name evidence="1" type="ORF">D9X91_03020</name>
</gene>
<dbReference type="Pfam" id="PF02348">
    <property type="entry name" value="CTP_transf_3"/>
    <property type="match status" value="1"/>
</dbReference>
<sequence>MKTIAIIPARGGSKGLVGKNLLSLNGKPLIAYTIESAIRADIFDQIIVTTDSVDIRRTANQYGASTPFLRPERLATDTASTIEVVQHAVDEYFSGAQHPFEKICVILLQPTSPLRTSDHIKEAFSLYIENKGVPVLSVCEAYTHPLLLMKVENNRIMKYSPHSSINRRQDFPPLYQLNGAIYISDSSLISQGYLYKDLAIPFFMKKEDSIDIDDELDFQLASYVLTKRSDQHV</sequence>
<reference evidence="1 2" key="1">
    <citation type="submission" date="2018-10" db="EMBL/GenBank/DDBJ databases">
        <title>Falsibacillus sp. genome draft.</title>
        <authorList>
            <person name="Shi S."/>
        </authorList>
    </citation>
    <scope>NUCLEOTIDE SEQUENCE [LARGE SCALE GENOMIC DNA]</scope>
    <source>
        <strain evidence="1 2">GY 10110</strain>
    </source>
</reference>